<evidence type="ECO:0000256" key="1">
    <source>
        <dbReference type="SAM" id="MobiDB-lite"/>
    </source>
</evidence>
<dbReference type="PANTHER" id="PTHR40429:SF1">
    <property type="entry name" value="FLAGELLAR ASSOCIATED PROTEIN"/>
    <property type="match status" value="1"/>
</dbReference>
<evidence type="ECO:0000313" key="3">
    <source>
        <dbReference type="EMBL" id="CAD9869769.1"/>
    </source>
</evidence>
<name>A0A6U1PJ94_9STRA</name>
<accession>A0A6U1PJ94</accession>
<dbReference type="Pfam" id="PF07004">
    <property type="entry name" value="SHIPPO-rpt"/>
    <property type="match status" value="5"/>
</dbReference>
<feature type="region of interest" description="Disordered" evidence="1">
    <location>
        <begin position="234"/>
        <end position="290"/>
    </location>
</feature>
<organism evidence="2">
    <name type="scientific">Fibrocapsa japonica</name>
    <dbReference type="NCBI Taxonomy" id="94617"/>
    <lineage>
        <taxon>Eukaryota</taxon>
        <taxon>Sar</taxon>
        <taxon>Stramenopiles</taxon>
        <taxon>Ochrophyta</taxon>
        <taxon>Raphidophyceae</taxon>
        <taxon>Chattonellales</taxon>
        <taxon>Chattonellaceae</taxon>
        <taxon>Fibrocapsa</taxon>
    </lineage>
</organism>
<evidence type="ECO:0000313" key="2">
    <source>
        <dbReference type="EMBL" id="CAD9869767.1"/>
    </source>
</evidence>
<proteinExistence type="predicted"/>
<sequence>MERTPYTTPGAGSYDINDSALRTKTTAPSFSFGSQKDRLVDLETKYEKKQHRPGPGAYGTASSCGRQIISNRVSSPGYSFGTSKREDAVKAYVSKMDSGPGVDMNAHGAGRFTPGPGTYEAVSPLRTKKEAPSYSFGLKTQNIRETHPNTTDVVGPGTYDNKSALGNQSLSYRASSPGYSMGSATRDGCHLAIQPGFQPQPKMQTPGPGEYGTVSCVNKQQVLSNCKTPFSCGFGKGEKSPSRVKRGVPGPGAYTPPSSFNRQPRSTQRTAPAFGFGTSKRPGINAGMVG</sequence>
<dbReference type="PANTHER" id="PTHR40429">
    <property type="entry name" value="FLAGELLAR ASSOCIATED PROTEIN"/>
    <property type="match status" value="1"/>
</dbReference>
<feature type="compositionally biased region" description="Polar residues" evidence="1">
    <location>
        <begin position="256"/>
        <end position="270"/>
    </location>
</feature>
<dbReference type="AlphaFoldDB" id="A0A6U1PJ94"/>
<protein>
    <submittedName>
        <fullName evidence="2">Uncharacterized protein</fullName>
    </submittedName>
</protein>
<dbReference type="EMBL" id="HBHR01018451">
    <property type="protein sequence ID" value="CAD9869769.1"/>
    <property type="molecule type" value="Transcribed_RNA"/>
</dbReference>
<dbReference type="InterPro" id="IPR010736">
    <property type="entry name" value="SHIPPO-rpt"/>
</dbReference>
<reference evidence="2" key="1">
    <citation type="submission" date="2021-01" db="EMBL/GenBank/DDBJ databases">
        <authorList>
            <person name="Corre E."/>
            <person name="Pelletier E."/>
            <person name="Niang G."/>
            <person name="Scheremetjew M."/>
            <person name="Finn R."/>
            <person name="Kale V."/>
            <person name="Holt S."/>
            <person name="Cochrane G."/>
            <person name="Meng A."/>
            <person name="Brown T."/>
            <person name="Cohen L."/>
        </authorList>
    </citation>
    <scope>NUCLEOTIDE SEQUENCE</scope>
    <source>
        <strain evidence="2">CCMP1661</strain>
    </source>
</reference>
<gene>
    <name evidence="2" type="ORF">FJAP1339_LOCUS9283</name>
    <name evidence="3" type="ORF">FJAP1339_LOCUS9284</name>
</gene>
<dbReference type="EMBL" id="HBHR01018450">
    <property type="protein sequence ID" value="CAD9869767.1"/>
    <property type="molecule type" value="Transcribed_RNA"/>
</dbReference>